<sequence>MNTYAVGDIHGCFDGFRAILDRIASHAAGEPHRILVLGDYINIGPDSRKVLDHLIETPAITALCGDHDMMLLAAARGDARSIWNFEYHGGGETLRSLDVAKAADIPARYTDYLRQRLVRYVEDGQRVFVHAAIDPAVGEMAFQDDTTLLCARKPVSPAPDRSAPFVVHGHFPQADGLPEILPHRCNLDTDGCHTGVFTCGIFDDAQADPIDILQVR</sequence>
<dbReference type="InterPro" id="IPR029052">
    <property type="entry name" value="Metallo-depent_PP-like"/>
</dbReference>
<dbReference type="Gene3D" id="3.60.21.10">
    <property type="match status" value="1"/>
</dbReference>
<dbReference type="InterPro" id="IPR050126">
    <property type="entry name" value="Ap4A_hydrolase"/>
</dbReference>
<evidence type="ECO:0000259" key="1">
    <source>
        <dbReference type="Pfam" id="PF00149"/>
    </source>
</evidence>
<accession>A0ABW2BCV0</accession>
<comment type="caution">
    <text evidence="2">The sequence shown here is derived from an EMBL/GenBank/DDBJ whole genome shotgun (WGS) entry which is preliminary data.</text>
</comment>
<dbReference type="SUPFAM" id="SSF56300">
    <property type="entry name" value="Metallo-dependent phosphatases"/>
    <property type="match status" value="1"/>
</dbReference>
<gene>
    <name evidence="2" type="ORF">ACFQE0_00380</name>
</gene>
<dbReference type="InterPro" id="IPR004843">
    <property type="entry name" value="Calcineurin-like_PHP"/>
</dbReference>
<organism evidence="2 3">
    <name type="scientific">Methylobacterium komagatae</name>
    <dbReference type="NCBI Taxonomy" id="374425"/>
    <lineage>
        <taxon>Bacteria</taxon>
        <taxon>Pseudomonadati</taxon>
        <taxon>Pseudomonadota</taxon>
        <taxon>Alphaproteobacteria</taxon>
        <taxon>Hyphomicrobiales</taxon>
        <taxon>Methylobacteriaceae</taxon>
        <taxon>Methylobacterium</taxon>
    </lineage>
</organism>
<evidence type="ECO:0000313" key="2">
    <source>
        <dbReference type="EMBL" id="MFC6788218.1"/>
    </source>
</evidence>
<dbReference type="Proteomes" id="UP001596292">
    <property type="component" value="Unassembled WGS sequence"/>
</dbReference>
<dbReference type="EMBL" id="JBHSWN010000001">
    <property type="protein sequence ID" value="MFC6788218.1"/>
    <property type="molecule type" value="Genomic_DNA"/>
</dbReference>
<reference evidence="3" key="1">
    <citation type="journal article" date="2019" name="Int. J. Syst. Evol. Microbiol.">
        <title>The Global Catalogue of Microorganisms (GCM) 10K type strain sequencing project: providing services to taxonomists for standard genome sequencing and annotation.</title>
        <authorList>
            <consortium name="The Broad Institute Genomics Platform"/>
            <consortium name="The Broad Institute Genome Sequencing Center for Infectious Disease"/>
            <person name="Wu L."/>
            <person name="Ma J."/>
        </authorList>
    </citation>
    <scope>NUCLEOTIDE SEQUENCE [LARGE SCALE GENOMIC DNA]</scope>
    <source>
        <strain evidence="3">CCUG 48316</strain>
    </source>
</reference>
<keyword evidence="3" id="KW-1185">Reference proteome</keyword>
<feature type="domain" description="Calcineurin-like phosphoesterase" evidence="1">
    <location>
        <begin position="1"/>
        <end position="101"/>
    </location>
</feature>
<dbReference type="Pfam" id="PF00149">
    <property type="entry name" value="Metallophos"/>
    <property type="match status" value="1"/>
</dbReference>
<dbReference type="PANTHER" id="PTHR42850">
    <property type="entry name" value="METALLOPHOSPHOESTERASE"/>
    <property type="match status" value="1"/>
</dbReference>
<name>A0ABW2BCV0_9HYPH</name>
<protein>
    <submittedName>
        <fullName evidence="2">Metallophosphoesterase</fullName>
    </submittedName>
</protein>
<evidence type="ECO:0000313" key="3">
    <source>
        <dbReference type="Proteomes" id="UP001596292"/>
    </source>
</evidence>
<proteinExistence type="predicted"/>
<dbReference type="RefSeq" id="WP_378966002.1">
    <property type="nucleotide sequence ID" value="NZ_JBHSWN010000001.1"/>
</dbReference>
<dbReference type="PANTHER" id="PTHR42850:SF4">
    <property type="entry name" value="ZINC-DEPENDENT ENDOPOLYPHOSPHATASE"/>
    <property type="match status" value="1"/>
</dbReference>